<evidence type="ECO:0000313" key="1">
    <source>
        <dbReference type="EMBL" id="KAH7685709.1"/>
    </source>
</evidence>
<reference evidence="2" key="1">
    <citation type="journal article" date="2022" name="Nat. Commun.">
        <title>Chromosome evolution and the genetic basis of agronomically important traits in greater yam.</title>
        <authorList>
            <person name="Bredeson J.V."/>
            <person name="Lyons J.B."/>
            <person name="Oniyinde I.O."/>
            <person name="Okereke N.R."/>
            <person name="Kolade O."/>
            <person name="Nnabue I."/>
            <person name="Nwadili C.O."/>
            <person name="Hribova E."/>
            <person name="Parker M."/>
            <person name="Nwogha J."/>
            <person name="Shu S."/>
            <person name="Carlson J."/>
            <person name="Kariba R."/>
            <person name="Muthemba S."/>
            <person name="Knop K."/>
            <person name="Barton G.J."/>
            <person name="Sherwood A.V."/>
            <person name="Lopez-Montes A."/>
            <person name="Asiedu R."/>
            <person name="Jamnadass R."/>
            <person name="Muchugi A."/>
            <person name="Goodstein D."/>
            <person name="Egesi C.N."/>
            <person name="Featherston J."/>
            <person name="Asfaw A."/>
            <person name="Simpson G.G."/>
            <person name="Dolezel J."/>
            <person name="Hendre P.S."/>
            <person name="Van Deynze A."/>
            <person name="Kumar P.L."/>
            <person name="Obidiegwu J.E."/>
            <person name="Bhattacharjee R."/>
            <person name="Rokhsar D.S."/>
        </authorList>
    </citation>
    <scope>NUCLEOTIDE SEQUENCE [LARGE SCALE GENOMIC DNA]</scope>
    <source>
        <strain evidence="2">cv. TDa95/00328</strain>
    </source>
</reference>
<sequence>MPALQLGSVWLQQQRLLKDDLNTARATSNSNIMRDAVSRAMARYEGYFRARAETVRADPVRFYCEPWATLLERGTHWIAGWRPSAVIHLLYSESGIRFQAQLEDLLLGIHSGDLGDLSPRQLGRVDEVQRRTIAEEGEIEGELRELQVGLGDLFPVRDADLVEKMGKMEGIIRRADGLRMRTLKDVVDILEPAQAVDLLVAAADLEIGLREIGMCWERSR</sequence>
<name>A0ACB7WD61_DIOAL</name>
<gene>
    <name evidence="1" type="ORF">IHE45_04G058100</name>
</gene>
<keyword evidence="2" id="KW-1185">Reference proteome</keyword>
<evidence type="ECO:0000313" key="2">
    <source>
        <dbReference type="Proteomes" id="UP000827976"/>
    </source>
</evidence>
<comment type="caution">
    <text evidence="1">The sequence shown here is derived from an EMBL/GenBank/DDBJ whole genome shotgun (WGS) entry which is preliminary data.</text>
</comment>
<proteinExistence type="predicted"/>
<dbReference type="Proteomes" id="UP000827976">
    <property type="component" value="Chromosome 4"/>
</dbReference>
<dbReference type="EMBL" id="CM037014">
    <property type="protein sequence ID" value="KAH7685709.1"/>
    <property type="molecule type" value="Genomic_DNA"/>
</dbReference>
<accession>A0ACB7WD61</accession>
<protein>
    <submittedName>
        <fullName evidence="1">Transcription factor TGA like domain-containing protein</fullName>
    </submittedName>
</protein>
<organism evidence="1 2">
    <name type="scientific">Dioscorea alata</name>
    <name type="common">Purple yam</name>
    <dbReference type="NCBI Taxonomy" id="55571"/>
    <lineage>
        <taxon>Eukaryota</taxon>
        <taxon>Viridiplantae</taxon>
        <taxon>Streptophyta</taxon>
        <taxon>Embryophyta</taxon>
        <taxon>Tracheophyta</taxon>
        <taxon>Spermatophyta</taxon>
        <taxon>Magnoliopsida</taxon>
        <taxon>Liliopsida</taxon>
        <taxon>Dioscoreales</taxon>
        <taxon>Dioscoreaceae</taxon>
        <taxon>Dioscorea</taxon>
    </lineage>
</organism>